<evidence type="ECO:0000256" key="10">
    <source>
        <dbReference type="ARBA" id="ARBA00023027"/>
    </source>
</evidence>
<evidence type="ECO:0000313" key="23">
    <source>
        <dbReference type="Proteomes" id="UP000290287"/>
    </source>
</evidence>
<evidence type="ECO:0000256" key="9">
    <source>
        <dbReference type="ARBA" id="ARBA00022958"/>
    </source>
</evidence>
<keyword evidence="8 17" id="KW-0521">NADP</keyword>
<comment type="cofactor">
    <cofactor evidence="18 19">
        <name>K(+)</name>
        <dbReference type="ChEBI" id="CHEBI:29103"/>
    </cofactor>
    <text evidence="18 19">Binds 1 potassium ion per subunit.</text>
</comment>
<keyword evidence="12 17" id="KW-0456">Lyase</keyword>
<dbReference type="NCBIfam" id="TIGR00197">
    <property type="entry name" value="yjeF_nterm"/>
    <property type="match status" value="1"/>
</dbReference>
<dbReference type="EC" id="5.1.99.6" evidence="19"/>
<feature type="binding site" evidence="17">
    <location>
        <position position="260"/>
    </location>
    <ligand>
        <name>(6S)-NADPHX</name>
        <dbReference type="ChEBI" id="CHEBI:64076"/>
    </ligand>
</feature>
<dbReference type="InterPro" id="IPR000631">
    <property type="entry name" value="CARKD"/>
</dbReference>
<evidence type="ECO:0000259" key="21">
    <source>
        <dbReference type="PROSITE" id="PS51385"/>
    </source>
</evidence>
<comment type="function">
    <text evidence="14 19">Bifunctional enzyme that catalyzes the epimerization of the S- and R-forms of NAD(P)HX and the dehydration of the S-form of NAD(P)HX at the expense of ADP, which is converted to AMP. This allows the repair of both epimers of NAD(P)HX, a damaged form of NAD(P)H that is a result of enzymatic or heat-dependent hydration.</text>
</comment>
<evidence type="ECO:0000256" key="19">
    <source>
        <dbReference type="PIRNR" id="PIRNR017184"/>
    </source>
</evidence>
<dbReference type="Gene3D" id="3.40.50.10260">
    <property type="entry name" value="YjeF N-terminal domain"/>
    <property type="match status" value="1"/>
</dbReference>
<dbReference type="Pfam" id="PF01256">
    <property type="entry name" value="Carb_kinase"/>
    <property type="match status" value="1"/>
</dbReference>
<keyword evidence="6 17" id="KW-0547">Nucleotide-binding</keyword>
<evidence type="ECO:0000256" key="3">
    <source>
        <dbReference type="ARBA" id="ARBA00006001"/>
    </source>
</evidence>
<evidence type="ECO:0000256" key="13">
    <source>
        <dbReference type="ARBA" id="ARBA00023268"/>
    </source>
</evidence>
<gene>
    <name evidence="18" type="primary">nnrE</name>
    <name evidence="17" type="synonym">nnrD</name>
    <name evidence="22" type="ORF">CS022_10470</name>
</gene>
<evidence type="ECO:0000256" key="15">
    <source>
        <dbReference type="ARBA" id="ARBA00048238"/>
    </source>
</evidence>
<dbReference type="Pfam" id="PF03853">
    <property type="entry name" value="YjeF_N"/>
    <property type="match status" value="1"/>
</dbReference>
<evidence type="ECO:0000256" key="4">
    <source>
        <dbReference type="ARBA" id="ARBA00009524"/>
    </source>
</evidence>
<feature type="binding site" evidence="17">
    <location>
        <position position="435"/>
    </location>
    <ligand>
        <name>AMP</name>
        <dbReference type="ChEBI" id="CHEBI:456215"/>
    </ligand>
</feature>
<evidence type="ECO:0000313" key="22">
    <source>
        <dbReference type="EMBL" id="RXJ73390.1"/>
    </source>
</evidence>
<feature type="binding site" evidence="17">
    <location>
        <position position="436"/>
    </location>
    <ligand>
        <name>(6S)-NADPHX</name>
        <dbReference type="ChEBI" id="CHEBI:64076"/>
    </ligand>
</feature>
<feature type="binding site" evidence="17">
    <location>
        <position position="370"/>
    </location>
    <ligand>
        <name>(6S)-NADPHX</name>
        <dbReference type="ChEBI" id="CHEBI:64076"/>
    </ligand>
</feature>
<proteinExistence type="inferred from homology"/>
<comment type="cofactor">
    <cofactor evidence="17">
        <name>Mg(2+)</name>
        <dbReference type="ChEBI" id="CHEBI:18420"/>
    </cofactor>
</comment>
<comment type="caution">
    <text evidence="18">Lacks conserved residue(s) required for the propagation of feature annotation.</text>
</comment>
<dbReference type="InterPro" id="IPR030677">
    <property type="entry name" value="Nnr"/>
</dbReference>
<dbReference type="NCBIfam" id="TIGR00196">
    <property type="entry name" value="yjeF_cterm"/>
    <property type="match status" value="1"/>
</dbReference>
<evidence type="ECO:0000256" key="11">
    <source>
        <dbReference type="ARBA" id="ARBA00023235"/>
    </source>
</evidence>
<comment type="similarity">
    <text evidence="18">Belongs to the NnrE/AIBP family.</text>
</comment>
<evidence type="ECO:0000256" key="7">
    <source>
        <dbReference type="ARBA" id="ARBA00022840"/>
    </source>
</evidence>
<keyword evidence="23" id="KW-1185">Reference proteome</keyword>
<evidence type="ECO:0000256" key="17">
    <source>
        <dbReference type="HAMAP-Rule" id="MF_01965"/>
    </source>
</evidence>
<dbReference type="PANTHER" id="PTHR12592">
    <property type="entry name" value="ATP-DEPENDENT (S)-NAD(P)H-HYDRATE DEHYDRATASE FAMILY MEMBER"/>
    <property type="match status" value="1"/>
</dbReference>
<dbReference type="GO" id="GO:0046872">
    <property type="term" value="F:metal ion binding"/>
    <property type="evidence" value="ECO:0007669"/>
    <property type="project" value="UniProtKB-UniRule"/>
</dbReference>
<dbReference type="InterPro" id="IPR036652">
    <property type="entry name" value="YjeF_N_dom_sf"/>
</dbReference>
<organism evidence="22 23">
    <name type="scientific">Veronia nyctiphanis</name>
    <dbReference type="NCBI Taxonomy" id="1278244"/>
    <lineage>
        <taxon>Bacteria</taxon>
        <taxon>Pseudomonadati</taxon>
        <taxon>Pseudomonadota</taxon>
        <taxon>Gammaproteobacteria</taxon>
        <taxon>Vibrionales</taxon>
        <taxon>Vibrionaceae</taxon>
        <taxon>Veronia</taxon>
    </lineage>
</organism>
<evidence type="ECO:0000256" key="6">
    <source>
        <dbReference type="ARBA" id="ARBA00022741"/>
    </source>
</evidence>
<feature type="binding site" evidence="17">
    <location>
        <position position="324"/>
    </location>
    <ligand>
        <name>(6S)-NADPHX</name>
        <dbReference type="ChEBI" id="CHEBI:64076"/>
    </ligand>
</feature>
<keyword evidence="10 17" id="KW-0520">NAD</keyword>
<comment type="similarity">
    <text evidence="3 19">In the N-terminal section; belongs to the NnrE/AIBP family.</text>
</comment>
<dbReference type="Proteomes" id="UP000290287">
    <property type="component" value="Unassembled WGS sequence"/>
</dbReference>
<dbReference type="InterPro" id="IPR017953">
    <property type="entry name" value="Carbohydrate_kinase_pred_CS"/>
</dbReference>
<feature type="binding site" evidence="18">
    <location>
        <begin position="129"/>
        <end position="135"/>
    </location>
    <ligand>
        <name>(6S)-NADPHX</name>
        <dbReference type="ChEBI" id="CHEBI:64076"/>
    </ligand>
</feature>
<comment type="caution">
    <text evidence="22">The sequence shown here is derived from an EMBL/GenBank/DDBJ whole genome shotgun (WGS) entry which is preliminary data.</text>
</comment>
<protein>
    <recommendedName>
        <fullName evidence="19">Bifunctional NAD(P)H-hydrate repair enzyme</fullName>
    </recommendedName>
    <alternativeName>
        <fullName evidence="19">Nicotinamide nucleotide repair protein</fullName>
    </alternativeName>
    <domain>
        <recommendedName>
            <fullName evidence="19">ADP-dependent (S)-NAD(P)H-hydrate dehydratase</fullName>
            <ecNumber evidence="19">4.2.1.136</ecNumber>
        </recommendedName>
        <alternativeName>
            <fullName evidence="19">ADP-dependent NAD(P)HX dehydratase</fullName>
        </alternativeName>
    </domain>
    <domain>
        <recommendedName>
            <fullName evidence="19">NAD(P)H-hydrate epimerase</fullName>
            <ecNumber evidence="19">5.1.99.6</ecNumber>
        </recommendedName>
    </domain>
</protein>
<comment type="subunit">
    <text evidence="17">Homotetramer.</text>
</comment>
<comment type="catalytic activity">
    <reaction evidence="16 17 19">
        <text>(6S)-NADPHX + ADP = AMP + phosphate + NADPH + H(+)</text>
        <dbReference type="Rhea" id="RHEA:32235"/>
        <dbReference type="ChEBI" id="CHEBI:15378"/>
        <dbReference type="ChEBI" id="CHEBI:43474"/>
        <dbReference type="ChEBI" id="CHEBI:57783"/>
        <dbReference type="ChEBI" id="CHEBI:64076"/>
        <dbReference type="ChEBI" id="CHEBI:456215"/>
        <dbReference type="ChEBI" id="CHEBI:456216"/>
        <dbReference type="EC" id="4.2.1.136"/>
    </reaction>
</comment>
<evidence type="ECO:0000256" key="1">
    <source>
        <dbReference type="ARBA" id="ARBA00000013"/>
    </source>
</evidence>
<evidence type="ECO:0000256" key="2">
    <source>
        <dbReference type="ARBA" id="ARBA00000909"/>
    </source>
</evidence>
<keyword evidence="11 18" id="KW-0413">Isomerase</keyword>
<accession>A0A4Q0YQI7</accession>
<dbReference type="HAMAP" id="MF_01965">
    <property type="entry name" value="NADHX_dehydratase"/>
    <property type="match status" value="1"/>
</dbReference>
<dbReference type="Gene3D" id="3.40.1190.20">
    <property type="match status" value="1"/>
</dbReference>
<dbReference type="GO" id="GO:0046496">
    <property type="term" value="P:nicotinamide nucleotide metabolic process"/>
    <property type="evidence" value="ECO:0007669"/>
    <property type="project" value="UniProtKB-UniRule"/>
</dbReference>
<evidence type="ECO:0000256" key="14">
    <source>
        <dbReference type="ARBA" id="ARBA00025153"/>
    </source>
</evidence>
<feature type="binding site" evidence="18">
    <location>
        <position position="140"/>
    </location>
    <ligand>
        <name>(6S)-NADPHX</name>
        <dbReference type="ChEBI" id="CHEBI:64076"/>
    </ligand>
</feature>
<feature type="binding site" evidence="18">
    <location>
        <position position="125"/>
    </location>
    <ligand>
        <name>K(+)</name>
        <dbReference type="ChEBI" id="CHEBI:29103"/>
    </ligand>
</feature>
<feature type="domain" description="YjeF N-terminal" evidence="21">
    <location>
        <begin position="15"/>
        <end position="215"/>
    </location>
</feature>
<dbReference type="EMBL" id="PEIB01000010">
    <property type="protein sequence ID" value="RXJ73390.1"/>
    <property type="molecule type" value="Genomic_DNA"/>
</dbReference>
<dbReference type="InterPro" id="IPR029056">
    <property type="entry name" value="Ribokinase-like"/>
</dbReference>
<comment type="function">
    <text evidence="18">Catalyzes the epimerization of the S- and R-forms of NAD(P)HX, a damaged form of NAD(P)H that is a result of enzymatic or heat-dependent hydration. This is a prerequisite for the S-specific NAD(P)H-hydrate dehydratase to allow the repair of both epimers of NAD(P)HX.</text>
</comment>
<dbReference type="SUPFAM" id="SSF53613">
    <property type="entry name" value="Ribokinase-like"/>
    <property type="match status" value="1"/>
</dbReference>
<feature type="binding site" evidence="18">
    <location>
        <position position="158"/>
    </location>
    <ligand>
        <name>(6S)-NADPHX</name>
        <dbReference type="ChEBI" id="CHEBI:64076"/>
    </ligand>
</feature>
<dbReference type="GO" id="GO:0005524">
    <property type="term" value="F:ATP binding"/>
    <property type="evidence" value="ECO:0007669"/>
    <property type="project" value="UniProtKB-UniRule"/>
</dbReference>
<dbReference type="PROSITE" id="PS51385">
    <property type="entry name" value="YJEF_N"/>
    <property type="match status" value="1"/>
</dbReference>
<keyword evidence="5 18" id="KW-0479">Metal-binding</keyword>
<dbReference type="AlphaFoldDB" id="A0A4Q0YQI7"/>
<name>A0A4Q0YQI7_9GAMM</name>
<evidence type="ECO:0000256" key="5">
    <source>
        <dbReference type="ARBA" id="ARBA00022723"/>
    </source>
</evidence>
<dbReference type="EC" id="4.2.1.136" evidence="19"/>
<dbReference type="PROSITE" id="PS51383">
    <property type="entry name" value="YJEF_C_3"/>
    <property type="match status" value="1"/>
</dbReference>
<evidence type="ECO:0000256" key="18">
    <source>
        <dbReference type="HAMAP-Rule" id="MF_01966"/>
    </source>
</evidence>
<evidence type="ECO:0000259" key="20">
    <source>
        <dbReference type="PROSITE" id="PS51383"/>
    </source>
</evidence>
<dbReference type="PIRSF" id="PIRSF017184">
    <property type="entry name" value="Nnr"/>
    <property type="match status" value="1"/>
</dbReference>
<comment type="catalytic activity">
    <reaction evidence="1 18 19">
        <text>(6R)-NADHX = (6S)-NADHX</text>
        <dbReference type="Rhea" id="RHEA:32215"/>
        <dbReference type="ChEBI" id="CHEBI:64074"/>
        <dbReference type="ChEBI" id="CHEBI:64075"/>
        <dbReference type="EC" id="5.1.99.6"/>
    </reaction>
</comment>
<keyword evidence="9 18" id="KW-0630">Potassium</keyword>
<feature type="binding site" evidence="18">
    <location>
        <position position="161"/>
    </location>
    <ligand>
        <name>K(+)</name>
        <dbReference type="ChEBI" id="CHEBI:29103"/>
    </ligand>
</feature>
<dbReference type="InterPro" id="IPR004443">
    <property type="entry name" value="YjeF_N_dom"/>
</dbReference>
<evidence type="ECO:0000256" key="16">
    <source>
        <dbReference type="ARBA" id="ARBA00049209"/>
    </source>
</evidence>
<feature type="binding site" evidence="18">
    <location>
        <position position="64"/>
    </location>
    <ligand>
        <name>K(+)</name>
        <dbReference type="ChEBI" id="CHEBI:29103"/>
    </ligand>
</feature>
<feature type="binding site" evidence="17">
    <location>
        <begin position="407"/>
        <end position="411"/>
    </location>
    <ligand>
        <name>AMP</name>
        <dbReference type="ChEBI" id="CHEBI:456215"/>
    </ligand>
</feature>
<comment type="catalytic activity">
    <reaction evidence="2 18 19">
        <text>(6R)-NADPHX = (6S)-NADPHX</text>
        <dbReference type="Rhea" id="RHEA:32227"/>
        <dbReference type="ChEBI" id="CHEBI:64076"/>
        <dbReference type="ChEBI" id="CHEBI:64077"/>
        <dbReference type="EC" id="5.1.99.6"/>
    </reaction>
</comment>
<dbReference type="PROSITE" id="PS01050">
    <property type="entry name" value="YJEF_C_2"/>
    <property type="match status" value="1"/>
</dbReference>
<dbReference type="GO" id="GO:0052856">
    <property type="term" value="F:NAD(P)HX epimerase activity"/>
    <property type="evidence" value="ECO:0007669"/>
    <property type="project" value="UniProtKB-UniRule"/>
</dbReference>
<sequence length="495" mass="51989">MDKSLPHLLYTADQVRQGERIIASELGVDLYDLMERAGKAAFSTLIEYWPNASRIAIICGSGNNAGDGYVIGRLALEAGLSVSVTALTSPQSLSGDAKRAFDNFYHAGGRVTDSISVTDVDVAVDAILGTGANRALQGAYLDAVECLNASSVPVMSVDIPSGLHADTGAVLGNAVEAAVTVSFIALKQGMFTGKARQHIVEVLFVGLGLDESFQARFSPSAKRLAILGHVPAYPRRRAAAHKGHFRRVLCVGGHSGMGGAIILAGQATLRAGAALVSLCTQAEHITAALIRQPELMTMPYAECEDGSNLITSFEWAEVIAIGPGLGQSDWSRILFKNALMNSSPMVVDADALNLLAEKPIRRENWILTPHPGEAARLLKKSSAEIEQDRFSAVRELQSYFGGVVVLKGAGTIVYDGQQMAIIDAGNPGMASAGMGDVLTGVIAACLAQSLPMYHAACLGAFIHSHAADMAAAGGERGLLASDLLPYLGQDFLSSE</sequence>
<keyword evidence="13" id="KW-0511">Multifunctional enzyme</keyword>
<evidence type="ECO:0000256" key="8">
    <source>
        <dbReference type="ARBA" id="ARBA00022857"/>
    </source>
</evidence>
<dbReference type="HAMAP" id="MF_01966">
    <property type="entry name" value="NADHX_epimerase"/>
    <property type="match status" value="1"/>
</dbReference>
<evidence type="ECO:0000256" key="12">
    <source>
        <dbReference type="ARBA" id="ARBA00023239"/>
    </source>
</evidence>
<comment type="catalytic activity">
    <reaction evidence="15 17 19">
        <text>(6S)-NADHX + ADP = AMP + phosphate + NADH + H(+)</text>
        <dbReference type="Rhea" id="RHEA:32223"/>
        <dbReference type="ChEBI" id="CHEBI:15378"/>
        <dbReference type="ChEBI" id="CHEBI:43474"/>
        <dbReference type="ChEBI" id="CHEBI:57945"/>
        <dbReference type="ChEBI" id="CHEBI:64074"/>
        <dbReference type="ChEBI" id="CHEBI:456215"/>
        <dbReference type="ChEBI" id="CHEBI:456216"/>
        <dbReference type="EC" id="4.2.1.136"/>
    </reaction>
</comment>
<dbReference type="SUPFAM" id="SSF64153">
    <property type="entry name" value="YjeF N-terminal domain-like"/>
    <property type="match status" value="1"/>
</dbReference>
<comment type="similarity">
    <text evidence="17">Belongs to the NnrD/CARKD family.</text>
</comment>
<reference evidence="22 23" key="1">
    <citation type="submission" date="2017-10" db="EMBL/GenBank/DDBJ databases">
        <title>Nyctiphanis sp. nov., isolated from the stomach of the euphausiid Nyctiphanes simplex (Hansen, 1911) in the Gulf of California.</title>
        <authorList>
            <person name="Gomez-Gil B."/>
            <person name="Aguilar-Mendez M."/>
            <person name="Lopez-Cortes A."/>
            <person name="Gomez-Gutierrez J."/>
            <person name="Roque A."/>
            <person name="Lang E."/>
            <person name="Gonzalez-Castillo A."/>
        </authorList>
    </citation>
    <scope>NUCLEOTIDE SEQUENCE [LARGE SCALE GENOMIC DNA]</scope>
    <source>
        <strain evidence="22 23">CAIM 600</strain>
    </source>
</reference>
<dbReference type="PANTHER" id="PTHR12592:SF0">
    <property type="entry name" value="ATP-DEPENDENT (S)-NAD(P)H-HYDRATE DEHYDRATASE"/>
    <property type="match status" value="1"/>
</dbReference>
<feature type="domain" description="YjeF C-terminal" evidence="20">
    <location>
        <begin position="225"/>
        <end position="494"/>
    </location>
</feature>
<dbReference type="OrthoDB" id="9806925at2"/>
<comment type="function">
    <text evidence="17">Catalyzes the dehydration of the S-form of NAD(P)HX at the expense of ADP, which is converted to AMP. Together with NAD(P)HX epimerase, which catalyzes the epimerization of the S- and R-forms, the enzyme allows the repair of both epimers of NAD(P)HX, a damaged form of NAD(P)H that is a result of enzymatic or heat-dependent hydration.</text>
</comment>
<dbReference type="CDD" id="cd01171">
    <property type="entry name" value="YXKO-related"/>
    <property type="match status" value="1"/>
</dbReference>
<dbReference type="GO" id="GO:0052855">
    <property type="term" value="F:ADP-dependent NAD(P)H-hydrate dehydratase activity"/>
    <property type="evidence" value="ECO:0007669"/>
    <property type="project" value="UniProtKB-UniRule"/>
</dbReference>
<comment type="similarity">
    <text evidence="4 19">In the C-terminal section; belongs to the NnrD/CARKD family.</text>
</comment>
<keyword evidence="7 17" id="KW-0067">ATP-binding</keyword>
<dbReference type="GO" id="GO:0110051">
    <property type="term" value="P:metabolite repair"/>
    <property type="evidence" value="ECO:0007669"/>
    <property type="project" value="TreeGrafter"/>
</dbReference>